<comment type="caution">
    <text evidence="5">The sequence shown here is derived from an EMBL/GenBank/DDBJ whole genome shotgun (WGS) entry which is preliminary data.</text>
</comment>
<dbReference type="EMBL" id="BAYM01000161">
    <property type="protein sequence ID" value="GAN37476.1"/>
    <property type="molecule type" value="Genomic_DNA"/>
</dbReference>
<evidence type="ECO:0000259" key="3">
    <source>
        <dbReference type="Pfam" id="PF05043"/>
    </source>
</evidence>
<feature type="domain" description="Mga helix-turn-helix" evidence="3">
    <location>
        <begin position="12"/>
        <end position="58"/>
    </location>
</feature>
<evidence type="ECO:0000259" key="4">
    <source>
        <dbReference type="Pfam" id="PF08270"/>
    </source>
</evidence>
<dbReference type="AlphaFoldDB" id="A0A0C9PR65"/>
<feature type="domain" description="M protein trans-acting positive regulator (MGA) PRD" evidence="4">
    <location>
        <begin position="195"/>
        <end position="362"/>
    </location>
</feature>
<organism evidence="5 6">
    <name type="scientific">Lacticaseibacillus paracasei NRIC 0644</name>
    <dbReference type="NCBI Taxonomy" id="1435038"/>
    <lineage>
        <taxon>Bacteria</taxon>
        <taxon>Bacillati</taxon>
        <taxon>Bacillota</taxon>
        <taxon>Bacilli</taxon>
        <taxon>Lactobacillales</taxon>
        <taxon>Lactobacillaceae</taxon>
        <taxon>Lacticaseibacillus</taxon>
    </lineage>
</organism>
<dbReference type="InterPro" id="IPR050661">
    <property type="entry name" value="BglG_antiterminators"/>
</dbReference>
<feature type="domain" description="Mga helix-turn-helix" evidence="3">
    <location>
        <begin position="78"/>
        <end position="156"/>
    </location>
</feature>
<dbReference type="InterPro" id="IPR007737">
    <property type="entry name" value="Mga_HTH"/>
</dbReference>
<name>A0A0C9PR65_LACPA</name>
<proteinExistence type="predicted"/>
<dbReference type="PANTHER" id="PTHR30185">
    <property type="entry name" value="CRYPTIC BETA-GLUCOSIDE BGL OPERON ANTITERMINATOR"/>
    <property type="match status" value="1"/>
</dbReference>
<dbReference type="InterPro" id="IPR036388">
    <property type="entry name" value="WH-like_DNA-bd_sf"/>
</dbReference>
<evidence type="ECO:0000313" key="6">
    <source>
        <dbReference type="Proteomes" id="UP000032552"/>
    </source>
</evidence>
<dbReference type="Pfam" id="PF05043">
    <property type="entry name" value="Mga"/>
    <property type="match status" value="2"/>
</dbReference>
<dbReference type="PANTHER" id="PTHR30185:SF18">
    <property type="entry name" value="TRANSCRIPTIONAL REGULATOR MTLR"/>
    <property type="match status" value="1"/>
</dbReference>
<sequence>MEELLESNLLRHFRIVRFLLGREWVTIGELAHTLRIPSRTIRQSIGEINQYINPAKIESSQKFGIRLTYDAQLNSFYIYASIYKQSAHFLIIENICIHRYATLAVLAEKLFISQSTLKRKIAVINQTLEKYDFWIDTKSVDMVGDERKIRFFYYCYLLEKYDVLDLVAPEQELRVIDELISEFFAQFPSLQSPERQVFSYLNKLRTMLFISFKRLKKGRRLDSHNQIDEQYSLLLSEKLSKKIAVCYHIDCTKDVLHQLFFLFFNRRYAWSANDLQKKAEHDEAIAKVRRTLLAFFAKIEKSEQLVLINKDELLLLLYNATSYTWTSAKILHNPSEDFFVNLNHYHEGFARRIKKELVACLNREQLDIYLDDSVINQLLSMLVTAWKGLMDQLEASAPRVKAGIFFNTSFEHSQFLLNDISYHLKSRLDMTLITAKTITELRQQCQHVDMLITNLSMLPSPDCHIVSIQANLTPKDFENILSVYSEIVNANVTAS</sequence>
<reference evidence="6" key="1">
    <citation type="submission" date="2014-05" db="EMBL/GenBank/DDBJ databases">
        <title>Whole genome sequencing of Lactobacillus casei NRIC0644.</title>
        <authorList>
            <person name="Atarashi H."/>
            <person name="Yoshida Y."/>
            <person name="Fujimura S."/>
            <person name="Tanaka N."/>
            <person name="Shiwa Y."/>
            <person name="Yoshikawa H."/>
            <person name="Okada S."/>
            <person name="Nakagawa J."/>
        </authorList>
    </citation>
    <scope>NUCLEOTIDE SEQUENCE [LARGE SCALE GENOMIC DNA]</scope>
    <source>
        <strain evidence="6">NRIC0644</strain>
    </source>
</reference>
<dbReference type="Proteomes" id="UP000032552">
    <property type="component" value="Unassembled WGS sequence"/>
</dbReference>
<dbReference type="Gene3D" id="1.10.10.10">
    <property type="entry name" value="Winged helix-like DNA-binding domain superfamily/Winged helix DNA-binding domain"/>
    <property type="match status" value="2"/>
</dbReference>
<protein>
    <submittedName>
        <fullName evidence="5">Transcriptional antiterminator</fullName>
    </submittedName>
</protein>
<keyword evidence="1" id="KW-0805">Transcription regulation</keyword>
<accession>A0A0C9PR65</accession>
<keyword evidence="2" id="KW-0804">Transcription</keyword>
<dbReference type="RefSeq" id="WP_045625247.1">
    <property type="nucleotide sequence ID" value="NZ_BAYM01000161.1"/>
</dbReference>
<gene>
    <name evidence="5" type="ORF">LC0644_2065</name>
</gene>
<dbReference type="Pfam" id="PF08270">
    <property type="entry name" value="PRD_Mga"/>
    <property type="match status" value="1"/>
</dbReference>
<evidence type="ECO:0000256" key="1">
    <source>
        <dbReference type="ARBA" id="ARBA00023015"/>
    </source>
</evidence>
<dbReference type="InterPro" id="IPR013236">
    <property type="entry name" value="Mga_PRD_dom"/>
</dbReference>
<evidence type="ECO:0000256" key="2">
    <source>
        <dbReference type="ARBA" id="ARBA00023163"/>
    </source>
</evidence>
<evidence type="ECO:0000313" key="5">
    <source>
        <dbReference type="EMBL" id="GAN37476.1"/>
    </source>
</evidence>